<dbReference type="GO" id="GO:0046872">
    <property type="term" value="F:metal ion binding"/>
    <property type="evidence" value="ECO:0007669"/>
    <property type="project" value="UniProtKB-KW"/>
</dbReference>
<evidence type="ECO:0000256" key="3">
    <source>
        <dbReference type="SAM" id="MobiDB-lite"/>
    </source>
</evidence>
<evidence type="ECO:0000256" key="1">
    <source>
        <dbReference type="ARBA" id="ARBA00022723"/>
    </source>
</evidence>
<dbReference type="GO" id="GO:0005634">
    <property type="term" value="C:nucleus"/>
    <property type="evidence" value="ECO:0007669"/>
    <property type="project" value="TreeGrafter"/>
</dbReference>
<feature type="region of interest" description="Disordered" evidence="3">
    <location>
        <begin position="165"/>
        <end position="206"/>
    </location>
</feature>
<dbReference type="GO" id="GO:0016787">
    <property type="term" value="F:hydrolase activity"/>
    <property type="evidence" value="ECO:0007669"/>
    <property type="project" value="UniProtKB-KW"/>
</dbReference>
<gene>
    <name evidence="5" type="primary">NUDT3</name>
    <name evidence="5" type="ORF">F1559_002904</name>
</gene>
<dbReference type="SUPFAM" id="SSF55811">
    <property type="entry name" value="Nudix"/>
    <property type="match status" value="1"/>
</dbReference>
<evidence type="ECO:0000256" key="2">
    <source>
        <dbReference type="ARBA" id="ARBA00022801"/>
    </source>
</evidence>
<dbReference type="OrthoDB" id="2011998at2759"/>
<organism evidence="5 6">
    <name type="scientific">Cyanidiococcus yangmingshanensis</name>
    <dbReference type="NCBI Taxonomy" id="2690220"/>
    <lineage>
        <taxon>Eukaryota</taxon>
        <taxon>Rhodophyta</taxon>
        <taxon>Bangiophyceae</taxon>
        <taxon>Cyanidiales</taxon>
        <taxon>Cyanidiaceae</taxon>
        <taxon>Cyanidiococcus</taxon>
    </lineage>
</organism>
<keyword evidence="1" id="KW-0479">Metal-binding</keyword>
<dbReference type="InterPro" id="IPR020084">
    <property type="entry name" value="NUDIX_hydrolase_CS"/>
</dbReference>
<dbReference type="PROSITE" id="PS00893">
    <property type="entry name" value="NUDIX_BOX"/>
    <property type="match status" value="1"/>
</dbReference>
<keyword evidence="6" id="KW-1185">Reference proteome</keyword>
<dbReference type="AlphaFoldDB" id="A0A7J7IKM4"/>
<sequence length="206" mass="23433">MSALMGGSSRQVAGCVPIRSLAGTANVQPVAETALRPCDQYEVLMVRSKYNPRVWLFPKGGVKRKESAKEAAIRETREEAGVEGTVLAKLGSWRAWSGEQHTMFLLRVDLERKPGDPLWTEYSERPRHWFRFVDAERQLEATRRERPELADMLRCARKAITEYEEETAKKRDKERKKMLKKEQKRLGKLAGSLAPCSNDDSDSAVP</sequence>
<evidence type="ECO:0000313" key="6">
    <source>
        <dbReference type="Proteomes" id="UP000530660"/>
    </source>
</evidence>
<dbReference type="PROSITE" id="PS51462">
    <property type="entry name" value="NUDIX"/>
    <property type="match status" value="1"/>
</dbReference>
<comment type="caution">
    <text evidence="5">The sequence shown here is derived from an EMBL/GenBank/DDBJ whole genome shotgun (WGS) entry which is preliminary data.</text>
</comment>
<dbReference type="EMBL" id="VWRR01000006">
    <property type="protein sequence ID" value="KAF6003578.1"/>
    <property type="molecule type" value="Genomic_DNA"/>
</dbReference>
<protein>
    <submittedName>
        <fullName evidence="5">Nudix hydrolase 3</fullName>
    </submittedName>
</protein>
<keyword evidence="2 5" id="KW-0378">Hydrolase</keyword>
<dbReference type="Gene3D" id="3.90.79.10">
    <property type="entry name" value="Nucleoside Triphosphate Pyrophosphohydrolase"/>
    <property type="match status" value="1"/>
</dbReference>
<dbReference type="PANTHER" id="PTHR12629:SF0">
    <property type="entry name" value="DIPHOSPHOINOSITOL-POLYPHOSPHATE DIPHOSPHATASE"/>
    <property type="match status" value="1"/>
</dbReference>
<dbReference type="Pfam" id="PF00293">
    <property type="entry name" value="NUDIX"/>
    <property type="match status" value="1"/>
</dbReference>
<dbReference type="PANTHER" id="PTHR12629">
    <property type="entry name" value="DIPHOSPHOINOSITOL POLYPHOSPHATE PHOSPHOHYDROLASE"/>
    <property type="match status" value="1"/>
</dbReference>
<dbReference type="InterPro" id="IPR015797">
    <property type="entry name" value="NUDIX_hydrolase-like_dom_sf"/>
</dbReference>
<feature type="domain" description="Nudix hydrolase" evidence="4">
    <location>
        <begin position="8"/>
        <end position="154"/>
    </location>
</feature>
<dbReference type="InterPro" id="IPR000086">
    <property type="entry name" value="NUDIX_hydrolase_dom"/>
</dbReference>
<evidence type="ECO:0000313" key="5">
    <source>
        <dbReference type="EMBL" id="KAF6003578.1"/>
    </source>
</evidence>
<dbReference type="Proteomes" id="UP000530660">
    <property type="component" value="Unassembled WGS sequence"/>
</dbReference>
<accession>A0A7J7IKM4</accession>
<name>A0A7J7IKM4_9RHOD</name>
<evidence type="ECO:0000259" key="4">
    <source>
        <dbReference type="PROSITE" id="PS51462"/>
    </source>
</evidence>
<dbReference type="GO" id="GO:0005737">
    <property type="term" value="C:cytoplasm"/>
    <property type="evidence" value="ECO:0007669"/>
    <property type="project" value="TreeGrafter"/>
</dbReference>
<proteinExistence type="predicted"/>
<reference evidence="5 6" key="1">
    <citation type="journal article" date="2020" name="J. Phycol.">
        <title>Comparative genome analysis reveals Cyanidiococcus gen. nov., a new extremophilic red algal genus sister to Cyanidioschyzon (Cyanidioschyzonaceae, Rhodophyta).</title>
        <authorList>
            <person name="Liu S.-L."/>
            <person name="Chiang Y.-R."/>
            <person name="Yoon H.S."/>
            <person name="Fu H.-Y."/>
        </authorList>
    </citation>
    <scope>NUCLEOTIDE SEQUENCE [LARGE SCALE GENOMIC DNA]</scope>
    <source>
        <strain evidence="5 6">THAL066</strain>
    </source>
</reference>